<reference evidence="1" key="1">
    <citation type="journal article" date="2015" name="Nature">
        <title>Complex archaea that bridge the gap between prokaryotes and eukaryotes.</title>
        <authorList>
            <person name="Spang A."/>
            <person name="Saw J.H."/>
            <person name="Jorgensen S.L."/>
            <person name="Zaremba-Niedzwiedzka K."/>
            <person name="Martijn J."/>
            <person name="Lind A.E."/>
            <person name="van Eijk R."/>
            <person name="Schleper C."/>
            <person name="Guy L."/>
            <person name="Ettema T.J."/>
        </authorList>
    </citation>
    <scope>NUCLEOTIDE SEQUENCE</scope>
</reference>
<comment type="caution">
    <text evidence="1">The sequence shown here is derived from an EMBL/GenBank/DDBJ whole genome shotgun (WGS) entry which is preliminary data.</text>
</comment>
<name>A0A0F9Q5J0_9ZZZZ</name>
<evidence type="ECO:0000313" key="1">
    <source>
        <dbReference type="EMBL" id="KKN08496.1"/>
    </source>
</evidence>
<protein>
    <submittedName>
        <fullName evidence="1">Uncharacterized protein</fullName>
    </submittedName>
</protein>
<dbReference type="EMBL" id="LAZR01004450">
    <property type="protein sequence ID" value="KKN08496.1"/>
    <property type="molecule type" value="Genomic_DNA"/>
</dbReference>
<sequence length="179" mass="19611">MKFSISQPMTSASGEAAKHGYKVYHGRSGRRWLVADTDTPAENIYVEDPRPGSLGFGGRTLTFDLVYGGELKLQGPWMSSSGALYADTGVDVRDTHKTIGIVAFKRGWLHAIIPNGWNSEGCEYEDIIYYDRGPVIGRYNRIIDIAQEAANKSGKLVFYAMRSSGGGSSGRMKPKEVPV</sequence>
<dbReference type="AlphaFoldDB" id="A0A0F9Q5J0"/>
<gene>
    <name evidence="1" type="ORF">LCGC14_1056140</name>
</gene>
<accession>A0A0F9Q5J0</accession>
<organism evidence="1">
    <name type="scientific">marine sediment metagenome</name>
    <dbReference type="NCBI Taxonomy" id="412755"/>
    <lineage>
        <taxon>unclassified sequences</taxon>
        <taxon>metagenomes</taxon>
        <taxon>ecological metagenomes</taxon>
    </lineage>
</organism>
<proteinExistence type="predicted"/>